<dbReference type="WBParaSite" id="OFLC_0001199001-mRNA-1">
    <property type="protein sequence ID" value="OFLC_0001199001-mRNA-1"/>
    <property type="gene ID" value="OFLC_0001199001"/>
</dbReference>
<keyword evidence="1" id="KW-1133">Transmembrane helix</keyword>
<reference evidence="2 3" key="2">
    <citation type="submission" date="2018-11" db="EMBL/GenBank/DDBJ databases">
        <authorList>
            <consortium name="Pathogen Informatics"/>
        </authorList>
    </citation>
    <scope>NUCLEOTIDE SEQUENCE [LARGE SCALE GENOMIC DNA]</scope>
</reference>
<evidence type="ECO:0000313" key="3">
    <source>
        <dbReference type="Proteomes" id="UP000267606"/>
    </source>
</evidence>
<dbReference type="Proteomes" id="UP000267606">
    <property type="component" value="Unassembled WGS sequence"/>
</dbReference>
<evidence type="ECO:0000313" key="2">
    <source>
        <dbReference type="EMBL" id="VDO80933.1"/>
    </source>
</evidence>
<evidence type="ECO:0000313" key="4">
    <source>
        <dbReference type="WBParaSite" id="OFLC_0001199001-mRNA-1"/>
    </source>
</evidence>
<reference evidence="4" key="1">
    <citation type="submission" date="2016-06" db="UniProtKB">
        <authorList>
            <consortium name="WormBaseParasite"/>
        </authorList>
    </citation>
    <scope>IDENTIFICATION</scope>
</reference>
<dbReference type="EMBL" id="UZAJ01018007">
    <property type="protein sequence ID" value="VDO80933.1"/>
    <property type="molecule type" value="Genomic_DNA"/>
</dbReference>
<evidence type="ECO:0000256" key="1">
    <source>
        <dbReference type="SAM" id="Phobius"/>
    </source>
</evidence>
<keyword evidence="1" id="KW-0472">Membrane</keyword>
<protein>
    <submittedName>
        <fullName evidence="2 4">Uncharacterized protein</fullName>
    </submittedName>
</protein>
<gene>
    <name evidence="2" type="ORF">OFLC_LOCUS11989</name>
</gene>
<keyword evidence="1" id="KW-0812">Transmembrane</keyword>
<dbReference type="AlphaFoldDB" id="A0A183HWX8"/>
<organism evidence="4">
    <name type="scientific">Onchocerca flexuosa</name>
    <dbReference type="NCBI Taxonomy" id="387005"/>
    <lineage>
        <taxon>Eukaryota</taxon>
        <taxon>Metazoa</taxon>
        <taxon>Ecdysozoa</taxon>
        <taxon>Nematoda</taxon>
        <taxon>Chromadorea</taxon>
        <taxon>Rhabditida</taxon>
        <taxon>Spirurina</taxon>
        <taxon>Spiruromorpha</taxon>
        <taxon>Filarioidea</taxon>
        <taxon>Onchocercidae</taxon>
        <taxon>Onchocerca</taxon>
    </lineage>
</organism>
<sequence length="39" mass="4828">MQVMKLLMVMNNFMNHYFHLLMLNVNVKLKIVMYLVWNI</sequence>
<proteinExistence type="predicted"/>
<accession>A0A183HWX8</accession>
<keyword evidence="3" id="KW-1185">Reference proteome</keyword>
<name>A0A183HWX8_9BILA</name>
<feature type="transmembrane region" description="Helical" evidence="1">
    <location>
        <begin position="16"/>
        <end position="37"/>
    </location>
</feature>